<proteinExistence type="predicted"/>
<dbReference type="AlphaFoldDB" id="A0A1Q9EQE9"/>
<organism evidence="1 2">
    <name type="scientific">Symbiodinium microadriaticum</name>
    <name type="common">Dinoflagellate</name>
    <name type="synonym">Zooxanthella microadriatica</name>
    <dbReference type="NCBI Taxonomy" id="2951"/>
    <lineage>
        <taxon>Eukaryota</taxon>
        <taxon>Sar</taxon>
        <taxon>Alveolata</taxon>
        <taxon>Dinophyceae</taxon>
        <taxon>Suessiales</taxon>
        <taxon>Symbiodiniaceae</taxon>
        <taxon>Symbiodinium</taxon>
    </lineage>
</organism>
<comment type="caution">
    <text evidence="1">The sequence shown here is derived from an EMBL/GenBank/DDBJ whole genome shotgun (WGS) entry which is preliminary data.</text>
</comment>
<protein>
    <submittedName>
        <fullName evidence="1">Uncharacterized protein</fullName>
    </submittedName>
</protein>
<evidence type="ECO:0000313" key="1">
    <source>
        <dbReference type="EMBL" id="OLQ09608.1"/>
    </source>
</evidence>
<name>A0A1Q9EQE9_SYMMI</name>
<dbReference type="EMBL" id="LSRX01000093">
    <property type="protein sequence ID" value="OLQ09608.1"/>
    <property type="molecule type" value="Genomic_DNA"/>
</dbReference>
<evidence type="ECO:0000313" key="2">
    <source>
        <dbReference type="Proteomes" id="UP000186817"/>
    </source>
</evidence>
<sequence>MEASLRTWTLRRITWPGKTHVSSTCHSFDGLYHFIMTCRSELPEFFTTDMESSTVISHDAATFVSVDNIVKRVLQDYGEIQFRVNMLRMRWFIEFFLRQSSFVDGFLGYIRSSSHTMRGIDQGIIIFFHPFVYS</sequence>
<accession>A0A1Q9EQE9</accession>
<keyword evidence="2" id="KW-1185">Reference proteome</keyword>
<dbReference type="Proteomes" id="UP000186817">
    <property type="component" value="Unassembled WGS sequence"/>
</dbReference>
<reference evidence="1 2" key="1">
    <citation type="submission" date="2016-02" db="EMBL/GenBank/DDBJ databases">
        <title>Genome analysis of coral dinoflagellate symbionts highlights evolutionary adaptations to a symbiotic lifestyle.</title>
        <authorList>
            <person name="Aranda M."/>
            <person name="Li Y."/>
            <person name="Liew Y.J."/>
            <person name="Baumgarten S."/>
            <person name="Simakov O."/>
            <person name="Wilson M."/>
            <person name="Piel J."/>
            <person name="Ashoor H."/>
            <person name="Bougouffa S."/>
            <person name="Bajic V.B."/>
            <person name="Ryu T."/>
            <person name="Ravasi T."/>
            <person name="Bayer T."/>
            <person name="Micklem G."/>
            <person name="Kim H."/>
            <person name="Bhak J."/>
            <person name="Lajeunesse T.C."/>
            <person name="Voolstra C.R."/>
        </authorList>
    </citation>
    <scope>NUCLEOTIDE SEQUENCE [LARGE SCALE GENOMIC DNA]</scope>
    <source>
        <strain evidence="1 2">CCMP2467</strain>
    </source>
</reference>
<gene>
    <name evidence="1" type="ORF">AK812_SmicGene6719</name>
</gene>